<dbReference type="SUPFAM" id="SSF53187">
    <property type="entry name" value="Zn-dependent exopeptidases"/>
    <property type="match status" value="1"/>
</dbReference>
<evidence type="ECO:0000256" key="4">
    <source>
        <dbReference type="ARBA" id="ARBA00022833"/>
    </source>
</evidence>
<dbReference type="AlphaFoldDB" id="A0A426U714"/>
<evidence type="ECO:0000256" key="3">
    <source>
        <dbReference type="ARBA" id="ARBA00022801"/>
    </source>
</evidence>
<evidence type="ECO:0000313" key="7">
    <source>
        <dbReference type="Proteomes" id="UP000280307"/>
    </source>
</evidence>
<feature type="domain" description="Peptidase M20 dimerisation" evidence="5">
    <location>
        <begin position="168"/>
        <end position="267"/>
    </location>
</feature>
<dbReference type="GO" id="GO:0046872">
    <property type="term" value="F:metal ion binding"/>
    <property type="evidence" value="ECO:0007669"/>
    <property type="project" value="UniProtKB-KW"/>
</dbReference>
<dbReference type="InterPro" id="IPR050072">
    <property type="entry name" value="Peptidase_M20A"/>
</dbReference>
<protein>
    <submittedName>
        <fullName evidence="6">M20 family peptidase</fullName>
    </submittedName>
</protein>
<sequence length="361" mass="39271">MSDTLAAELAALTCDLMRFESTAERPDQLEAVVGYVADYVAATPGILVERSTAHGKPALVATLRPGRVPALMLNGHLDVVVGRASQFLPEVRDERIYGRGSQDMKGSCAVMLRLMRALAALPNPPDVGFQFVADEEIGGADGTGRLLAEGWRCGFMLCLEPTDMGILYAHKGAMWVEITLLGQPAHGSRPWDGHNPVQALTKGLLALETRYPAPTSEIWRTTITPTRIRVGGGSRNQVPAEALLTLDIRHVNEDRPDDLVATLQECFPSGEIVVASQGPELATDPEHAQVRRLADRVTKRIGQPPRFYREHYSTDARYYTNAGISAVCLGPVGAGLHSDEEWVSIASLVDLYTILYDYVLG</sequence>
<dbReference type="PROSITE" id="PS00758">
    <property type="entry name" value="ARGE_DAPE_CPG2_1"/>
    <property type="match status" value="1"/>
</dbReference>
<gene>
    <name evidence="6" type="ORF">EI684_03985</name>
</gene>
<keyword evidence="4" id="KW-0862">Zinc</keyword>
<dbReference type="Proteomes" id="UP000280307">
    <property type="component" value="Unassembled WGS sequence"/>
</dbReference>
<comment type="cofactor">
    <cofactor evidence="1">
        <name>Zn(2+)</name>
        <dbReference type="ChEBI" id="CHEBI:29105"/>
    </cofactor>
</comment>
<evidence type="ECO:0000256" key="2">
    <source>
        <dbReference type="ARBA" id="ARBA00022723"/>
    </source>
</evidence>
<dbReference type="InterPro" id="IPR001261">
    <property type="entry name" value="ArgE/DapE_CS"/>
</dbReference>
<dbReference type="GO" id="GO:0008777">
    <property type="term" value="F:acetylornithine deacetylase activity"/>
    <property type="evidence" value="ECO:0007669"/>
    <property type="project" value="TreeGrafter"/>
</dbReference>
<accession>A0A426U714</accession>
<dbReference type="InterPro" id="IPR011650">
    <property type="entry name" value="Peptidase_M20_dimer"/>
</dbReference>
<dbReference type="Gene3D" id="3.40.630.10">
    <property type="entry name" value="Zn peptidases"/>
    <property type="match status" value="1"/>
</dbReference>
<dbReference type="PANTHER" id="PTHR43808">
    <property type="entry name" value="ACETYLORNITHINE DEACETYLASE"/>
    <property type="match status" value="1"/>
</dbReference>
<keyword evidence="3" id="KW-0378">Hydrolase</keyword>
<name>A0A426U714_9CHLR</name>
<dbReference type="Pfam" id="PF01546">
    <property type="entry name" value="Peptidase_M20"/>
    <property type="match status" value="1"/>
</dbReference>
<dbReference type="EMBL" id="RSAS01000160">
    <property type="protein sequence ID" value="RRR75771.1"/>
    <property type="molecule type" value="Genomic_DNA"/>
</dbReference>
<dbReference type="InterPro" id="IPR002933">
    <property type="entry name" value="Peptidase_M20"/>
</dbReference>
<dbReference type="GO" id="GO:0006526">
    <property type="term" value="P:L-arginine biosynthetic process"/>
    <property type="evidence" value="ECO:0007669"/>
    <property type="project" value="TreeGrafter"/>
</dbReference>
<evidence type="ECO:0000256" key="1">
    <source>
        <dbReference type="ARBA" id="ARBA00001947"/>
    </source>
</evidence>
<dbReference type="InterPro" id="IPR036264">
    <property type="entry name" value="Bact_exopeptidase_dim_dom"/>
</dbReference>
<comment type="caution">
    <text evidence="6">The sequence shown here is derived from an EMBL/GenBank/DDBJ whole genome shotgun (WGS) entry which is preliminary data.</text>
</comment>
<dbReference type="Gene3D" id="3.30.70.360">
    <property type="match status" value="1"/>
</dbReference>
<dbReference type="SUPFAM" id="SSF55031">
    <property type="entry name" value="Bacterial exopeptidase dimerisation domain"/>
    <property type="match status" value="1"/>
</dbReference>
<proteinExistence type="predicted"/>
<keyword evidence="2" id="KW-0479">Metal-binding</keyword>
<evidence type="ECO:0000313" key="6">
    <source>
        <dbReference type="EMBL" id="RRR75771.1"/>
    </source>
</evidence>
<organism evidence="6 7">
    <name type="scientific">Candidatus Viridilinea halotolerans</name>
    <dbReference type="NCBI Taxonomy" id="2491704"/>
    <lineage>
        <taxon>Bacteria</taxon>
        <taxon>Bacillati</taxon>
        <taxon>Chloroflexota</taxon>
        <taxon>Chloroflexia</taxon>
        <taxon>Chloroflexales</taxon>
        <taxon>Chloroflexineae</taxon>
        <taxon>Oscillochloridaceae</taxon>
        <taxon>Candidatus Viridilinea</taxon>
    </lineage>
</organism>
<dbReference type="PANTHER" id="PTHR43808:SF31">
    <property type="entry name" value="N-ACETYL-L-CITRULLINE DEACETYLASE"/>
    <property type="match status" value="1"/>
</dbReference>
<reference evidence="6 7" key="1">
    <citation type="submission" date="2018-12" db="EMBL/GenBank/DDBJ databases">
        <title>Genome Sequence of Candidatus Viridilinea halotolerans isolated from saline sulfide-rich spring.</title>
        <authorList>
            <person name="Grouzdev D.S."/>
            <person name="Burganskaya E.I."/>
            <person name="Krutkina M.S."/>
            <person name="Sukhacheva M.V."/>
            <person name="Gorlenko V.M."/>
        </authorList>
    </citation>
    <scope>NUCLEOTIDE SEQUENCE [LARGE SCALE GENOMIC DNA]</scope>
    <source>
        <strain evidence="6">Chok-6</strain>
    </source>
</reference>
<evidence type="ECO:0000259" key="5">
    <source>
        <dbReference type="Pfam" id="PF07687"/>
    </source>
</evidence>
<dbReference type="Pfam" id="PF07687">
    <property type="entry name" value="M20_dimer"/>
    <property type="match status" value="1"/>
</dbReference>